<evidence type="ECO:0000313" key="1">
    <source>
        <dbReference type="EMBL" id="PTW99315.1"/>
    </source>
</evidence>
<reference evidence="1 2" key="1">
    <citation type="submission" date="2018-04" db="EMBL/GenBank/DDBJ databases">
        <title>Genomic Encyclopedia of Archaeal and Bacterial Type Strains, Phase II (KMG-II): from individual species to whole genera.</title>
        <authorList>
            <person name="Goeker M."/>
        </authorList>
    </citation>
    <scope>NUCLEOTIDE SEQUENCE [LARGE SCALE GENOMIC DNA]</scope>
    <source>
        <strain evidence="1 2">DSM 22902</strain>
    </source>
</reference>
<sequence length="37" mass="4510">MRQKYHKTEDIAVKEILSLLMEVLEAKYAKMRVFLKR</sequence>
<comment type="caution">
    <text evidence="1">The sequence shown here is derived from an EMBL/GenBank/DDBJ whole genome shotgun (WGS) entry which is preliminary data.</text>
</comment>
<evidence type="ECO:0000313" key="2">
    <source>
        <dbReference type="Proteomes" id="UP000243985"/>
    </source>
</evidence>
<accession>A0A2T5XRH0</accession>
<gene>
    <name evidence="1" type="ORF">C8P65_1361</name>
</gene>
<organism evidence="1 2">
    <name type="scientific">Capnocytophaga leadbetteri</name>
    <dbReference type="NCBI Taxonomy" id="327575"/>
    <lineage>
        <taxon>Bacteria</taxon>
        <taxon>Pseudomonadati</taxon>
        <taxon>Bacteroidota</taxon>
        <taxon>Flavobacteriia</taxon>
        <taxon>Flavobacteriales</taxon>
        <taxon>Flavobacteriaceae</taxon>
        <taxon>Capnocytophaga</taxon>
    </lineage>
</organism>
<dbReference type="Proteomes" id="UP000243985">
    <property type="component" value="Unassembled WGS sequence"/>
</dbReference>
<dbReference type="EMBL" id="QBKG01000036">
    <property type="protein sequence ID" value="PTW99315.1"/>
    <property type="molecule type" value="Genomic_DNA"/>
</dbReference>
<name>A0A2T5XRH0_9FLAO</name>
<dbReference type="AlphaFoldDB" id="A0A2T5XRH0"/>
<proteinExistence type="predicted"/>
<protein>
    <submittedName>
        <fullName evidence="1">Uncharacterized protein</fullName>
    </submittedName>
</protein>